<dbReference type="OrthoDB" id="7739966at2759"/>
<evidence type="ECO:0000313" key="2">
    <source>
        <dbReference type="Proteomes" id="UP001107558"/>
    </source>
</evidence>
<dbReference type="SUPFAM" id="SSF52540">
    <property type="entry name" value="P-loop containing nucleoside triphosphate hydrolases"/>
    <property type="match status" value="1"/>
</dbReference>
<evidence type="ECO:0000313" key="1">
    <source>
        <dbReference type="EMBL" id="KAG5667023.1"/>
    </source>
</evidence>
<organism evidence="1 2">
    <name type="scientific">Polypedilum vanderplanki</name>
    <name type="common">Sleeping chironomid midge</name>
    <dbReference type="NCBI Taxonomy" id="319348"/>
    <lineage>
        <taxon>Eukaryota</taxon>
        <taxon>Metazoa</taxon>
        <taxon>Ecdysozoa</taxon>
        <taxon>Arthropoda</taxon>
        <taxon>Hexapoda</taxon>
        <taxon>Insecta</taxon>
        <taxon>Pterygota</taxon>
        <taxon>Neoptera</taxon>
        <taxon>Endopterygota</taxon>
        <taxon>Diptera</taxon>
        <taxon>Nematocera</taxon>
        <taxon>Chironomoidea</taxon>
        <taxon>Chironomidae</taxon>
        <taxon>Chironominae</taxon>
        <taxon>Polypedilum</taxon>
        <taxon>Polypedilum</taxon>
    </lineage>
</organism>
<dbReference type="Proteomes" id="UP001107558">
    <property type="component" value="Chromosome 4"/>
</dbReference>
<sequence length="1789" mass="211420">MMHSSKQLEGTKNAYKSIELIKNSMNHRFKQEDYKLINDDQHLTVQKSKLLKALKVDNFSQFHRNAFGKKYCDIFERLFAIQIGDAEMDEEEIVQKINLLFDDGRPMMLNFTASHNIYKRDGTTFILHQESHGSTASEQNNQMNVSEIEDIIKTNDIFAMRYLELFVLSNETKIIENAILYGNFAMFLASIDAPFKSKNSSFPLHIVNYFKTIYENDKSLLKIALENNKTEVSKFIITNFKRVLKFLPYDHKKSIVNLTIDKEILLSLIEIDFPFPKIFNDENLKKSREIFAHGTLEEVEEFVNENIFTKIAHGVNGKSALLNALENHKIEIFSYLKVEAGFIYEPHEKELIKNAYKDLSDEEKKILQNENAVNADGDGLDHIRLLTNKFKSFTYYEDKNQYKISIGFISKYLEELNNIPEIRDILNFCAKIENLKYSLDFENEFMFDLDPLSIGCCGSSYGDGLIFIAAGGNERRIKETIIHESLHIVINKYYENKFEPYFEYDDENRKRFKEIVEEVRSFLKKNGGNDDCDGIISSVFNEYERKEFSSELIVRILSAIAFYNNDKDKVHQIRKNYNSLFEYSNEFITNAINIEEINNREKVRYLNKHFNLLQNIKKASNKLELSSDNKNTKNSRRAEKIRKINKSVENQLIVTNTPKLALLNLRNSLESMQFSLYDAKNIFIDLESLDNDALYDELNEAVKEIKDLTLVVDFSKNLSSKVLTENKKFIFVTTDKELEKCKEFLNFNAVTYQERSLNYVWFNLKPSSQKKLLATEISFQDKNMKLNELINDKLVTDDLFISLANDEEISINCNKIFKNSFYIERKFLKTTKILPKTSIILPDKQNIQINPIYEYDEFSLQDLIIRCSKEPYILISDLGGSGKSRALQEISNFLLKNLSDWILFVDLQKYLTEFQNWTEQIDIFEFFKVHFGKNLKHYEKKIFEAFYELGKVKILFDGFDEISPNCKEFVLKLLKTIKNNNQIWVTTRKHLEVDLEKELKSTCVFSLKLFDKSQQIDFLVKYWKFEGIIENSNRKFEDDAKDLLEKIFKVTAIRGNLIGLIQQLKVFANICIEKGRINIESVKNCTMYELYKKSVYNFIKNRNKTEIGKNEIAKTSFGTYANFDICHQYYAIKAHFGNNDEIDRIFEIYEIMNLEQLARGGIISYRNEEFSFIHATYAEYFLASFILNSIERKNANWQHYEIVIKIFIGVISNPQTLIIRMFINEEIGKLNISEEKIEIFMEYFKKIRSENIFQMVIVQAHENTFNFLWRIIEKINDDMKYYYLVRMQDYPLYISLLHMKNERHEKMFQKILQVTISLLNSDEFFVLLNRKFSNNYNIWHTLQNVNIPLYILQKFVEAIIQKLENNKNKIRKLLAIDQNDVYCPLISLHYRPTVEKLRYFYNIYEKYFTPEEIIDNIFLNKNKLSYIYSNAEKYDVIEFFYQKIKNLKFVDLLYTKVNENDLITVFFLNCSFEVYKAIWDCIENDLSTGKCCEEDIVQILSQFDNTNNNFFHFLLNFDSSLETHSLIISKLKKYVPNKLKKILLSKNYQKVNFLQTIMFKSKSLEFLENHFNFFLHSVGMKKFVQYLTEINRLGHNVFALAIGNNLSKTQVKFIIDYAVKNNLSKEELKSLIKPKETKILDIALNFNGHKEVHEYLWEVLERYFNPQILKMINEVDLHNRNLFFRAIASDRITIEILSFTWQKIKEHLKTFDKQRAYLKQRGFNGKNVYEFACLLDNEKATQYRFWVKDLLISYGLNDLVNTPNSQTHNLIIPLDKILNGIENLNIYDY</sequence>
<name>A0A9J6BBG7_POLVA</name>
<dbReference type="InterPro" id="IPR027417">
    <property type="entry name" value="P-loop_NTPase"/>
</dbReference>
<accession>A0A9J6BBG7</accession>
<reference evidence="1" key="1">
    <citation type="submission" date="2021-03" db="EMBL/GenBank/DDBJ databases">
        <title>Chromosome level genome of the anhydrobiotic midge Polypedilum vanderplanki.</title>
        <authorList>
            <person name="Yoshida Y."/>
            <person name="Kikawada T."/>
            <person name="Gusev O."/>
        </authorList>
    </citation>
    <scope>NUCLEOTIDE SEQUENCE</scope>
    <source>
        <strain evidence="1">NIAS01</strain>
        <tissue evidence="1">Whole body or cell culture</tissue>
    </source>
</reference>
<comment type="caution">
    <text evidence="1">The sequence shown here is derived from an EMBL/GenBank/DDBJ whole genome shotgun (WGS) entry which is preliminary data.</text>
</comment>
<gene>
    <name evidence="1" type="ORF">PVAND_015025</name>
</gene>
<keyword evidence="2" id="KW-1185">Reference proteome</keyword>
<dbReference type="EMBL" id="JADBJN010000004">
    <property type="protein sequence ID" value="KAG5667023.1"/>
    <property type="molecule type" value="Genomic_DNA"/>
</dbReference>
<proteinExistence type="predicted"/>
<protein>
    <recommendedName>
        <fullName evidence="3">NACHT domain-containing protein</fullName>
    </recommendedName>
</protein>
<evidence type="ECO:0008006" key="3">
    <source>
        <dbReference type="Google" id="ProtNLM"/>
    </source>
</evidence>